<dbReference type="AlphaFoldDB" id="A0A7R9MEP9"/>
<dbReference type="Proteomes" id="UP000728032">
    <property type="component" value="Unassembled WGS sequence"/>
</dbReference>
<dbReference type="EMBL" id="OC929785">
    <property type="protein sequence ID" value="CAD7658430.1"/>
    <property type="molecule type" value="Genomic_DNA"/>
</dbReference>
<name>A0A7R9MEP9_9ACAR</name>
<dbReference type="EMBL" id="CAJPVJ010014960">
    <property type="protein sequence ID" value="CAG2175616.1"/>
    <property type="molecule type" value="Genomic_DNA"/>
</dbReference>
<protein>
    <submittedName>
        <fullName evidence="1">Uncharacterized protein</fullName>
    </submittedName>
</protein>
<keyword evidence="2" id="KW-1185">Reference proteome</keyword>
<accession>A0A7R9MEP9</accession>
<reference evidence="1" key="1">
    <citation type="submission" date="2020-11" db="EMBL/GenBank/DDBJ databases">
        <authorList>
            <person name="Tran Van P."/>
        </authorList>
    </citation>
    <scope>NUCLEOTIDE SEQUENCE</scope>
</reference>
<sequence>MEPMVYRDHQGLMVTMGRPVYLEYPDHKDKKESRLSVRRESREEVDSQECRGHRAMMAYQGPEEILDLWDHLDKKEIQDLMDLKTMETLASGLSALKENPETRVCQDFPAIIVVILTVSRVQSLVSPGLKGPREKRVNLESQESEDMTAFLEGPRGKSHIKEKKDYPDIRALEAKKDIRDPLEVLDLRAIAESQVSRVWMESMDLKAMRVCLAFPDKEEYSVHRVHQGGLKEELDHQDLWVPEVSLDCPVCQELMDYPVKLDREVHLVFLEGLAFLVPPAERDHLGLKETKETEAFLAFQDLRDQQVCQEFPARKENQDPKEHQVWMEVRD</sequence>
<evidence type="ECO:0000313" key="2">
    <source>
        <dbReference type="Proteomes" id="UP000728032"/>
    </source>
</evidence>
<evidence type="ECO:0000313" key="1">
    <source>
        <dbReference type="EMBL" id="CAD7658430.1"/>
    </source>
</evidence>
<organism evidence="1">
    <name type="scientific">Oppiella nova</name>
    <dbReference type="NCBI Taxonomy" id="334625"/>
    <lineage>
        <taxon>Eukaryota</taxon>
        <taxon>Metazoa</taxon>
        <taxon>Ecdysozoa</taxon>
        <taxon>Arthropoda</taxon>
        <taxon>Chelicerata</taxon>
        <taxon>Arachnida</taxon>
        <taxon>Acari</taxon>
        <taxon>Acariformes</taxon>
        <taxon>Sarcoptiformes</taxon>
        <taxon>Oribatida</taxon>
        <taxon>Brachypylina</taxon>
        <taxon>Oppioidea</taxon>
        <taxon>Oppiidae</taxon>
        <taxon>Oppiella</taxon>
    </lineage>
</organism>
<proteinExistence type="predicted"/>
<gene>
    <name evidence="1" type="ORF">ONB1V03_LOCUS15051</name>
</gene>